<sequence length="91" mass="10032">MSQDPVRSEQQENLELDAEPQPLENPVSWRVSDPDRAREPDSEAPAGQFSAPDRANDMVDAEATEIGEDRGRERPAAGAEQQAMRVEDGEV</sequence>
<organism evidence="2 3">
    <name type="scientific">Amycolatopsis thermophila</name>
    <dbReference type="NCBI Taxonomy" id="206084"/>
    <lineage>
        <taxon>Bacteria</taxon>
        <taxon>Bacillati</taxon>
        <taxon>Actinomycetota</taxon>
        <taxon>Actinomycetes</taxon>
        <taxon>Pseudonocardiales</taxon>
        <taxon>Pseudonocardiaceae</taxon>
        <taxon>Amycolatopsis</taxon>
    </lineage>
</organism>
<accession>A0ABU0F237</accession>
<evidence type="ECO:0000256" key="1">
    <source>
        <dbReference type="SAM" id="MobiDB-lite"/>
    </source>
</evidence>
<feature type="compositionally biased region" description="Basic and acidic residues" evidence="1">
    <location>
        <begin position="1"/>
        <end position="10"/>
    </location>
</feature>
<name>A0ABU0F237_9PSEU</name>
<dbReference type="RefSeq" id="WP_306996415.1">
    <property type="nucleotide sequence ID" value="NZ_JAUSUT010000001.1"/>
</dbReference>
<feature type="region of interest" description="Disordered" evidence="1">
    <location>
        <begin position="1"/>
        <end position="91"/>
    </location>
</feature>
<evidence type="ECO:0000313" key="3">
    <source>
        <dbReference type="Proteomes" id="UP001229651"/>
    </source>
</evidence>
<gene>
    <name evidence="2" type="ORF">FB470_005642</name>
</gene>
<evidence type="ECO:0008006" key="4">
    <source>
        <dbReference type="Google" id="ProtNLM"/>
    </source>
</evidence>
<comment type="caution">
    <text evidence="2">The sequence shown here is derived from an EMBL/GenBank/DDBJ whole genome shotgun (WGS) entry which is preliminary data.</text>
</comment>
<reference evidence="2 3" key="1">
    <citation type="submission" date="2023-07" db="EMBL/GenBank/DDBJ databases">
        <title>Sequencing the genomes of 1000 actinobacteria strains.</title>
        <authorList>
            <person name="Klenk H.-P."/>
        </authorList>
    </citation>
    <scope>NUCLEOTIDE SEQUENCE [LARGE SCALE GENOMIC DNA]</scope>
    <source>
        <strain evidence="2 3">DSM 45805</strain>
    </source>
</reference>
<dbReference type="EMBL" id="JAUSUT010000001">
    <property type="protein sequence ID" value="MDQ0381648.1"/>
    <property type="molecule type" value="Genomic_DNA"/>
</dbReference>
<proteinExistence type="predicted"/>
<feature type="compositionally biased region" description="Basic and acidic residues" evidence="1">
    <location>
        <begin position="32"/>
        <end position="41"/>
    </location>
</feature>
<protein>
    <recommendedName>
        <fullName evidence="4">DUF5709 domain-containing protein</fullName>
    </recommendedName>
</protein>
<evidence type="ECO:0000313" key="2">
    <source>
        <dbReference type="EMBL" id="MDQ0381648.1"/>
    </source>
</evidence>
<keyword evidence="3" id="KW-1185">Reference proteome</keyword>
<dbReference type="Proteomes" id="UP001229651">
    <property type="component" value="Unassembled WGS sequence"/>
</dbReference>